<feature type="compositionally biased region" description="Polar residues" evidence="1">
    <location>
        <begin position="30"/>
        <end position="47"/>
    </location>
</feature>
<gene>
    <name evidence="2" type="ORF">B0H16DRAFT_1876855</name>
</gene>
<dbReference type="InterPro" id="IPR052980">
    <property type="entry name" value="Crinkler_effector"/>
</dbReference>
<evidence type="ECO:0000256" key="1">
    <source>
        <dbReference type="SAM" id="MobiDB-lite"/>
    </source>
</evidence>
<name>A0AAD7P1Y5_9AGAR</name>
<dbReference type="PANTHER" id="PTHR33129">
    <property type="entry name" value="PROTEIN KINASE DOMAIN-CONTAINING PROTEIN-RELATED"/>
    <property type="match status" value="1"/>
</dbReference>
<feature type="region of interest" description="Disordered" evidence="1">
    <location>
        <begin position="30"/>
        <end position="77"/>
    </location>
</feature>
<evidence type="ECO:0000313" key="3">
    <source>
        <dbReference type="Proteomes" id="UP001215598"/>
    </source>
</evidence>
<comment type="caution">
    <text evidence="2">The sequence shown here is derived from an EMBL/GenBank/DDBJ whole genome shotgun (WGS) entry which is preliminary data.</text>
</comment>
<reference evidence="2" key="1">
    <citation type="submission" date="2023-03" db="EMBL/GenBank/DDBJ databases">
        <title>Massive genome expansion in bonnet fungi (Mycena s.s.) driven by repeated elements and novel gene families across ecological guilds.</title>
        <authorList>
            <consortium name="Lawrence Berkeley National Laboratory"/>
            <person name="Harder C.B."/>
            <person name="Miyauchi S."/>
            <person name="Viragh M."/>
            <person name="Kuo A."/>
            <person name="Thoen E."/>
            <person name="Andreopoulos B."/>
            <person name="Lu D."/>
            <person name="Skrede I."/>
            <person name="Drula E."/>
            <person name="Henrissat B."/>
            <person name="Morin E."/>
            <person name="Kohler A."/>
            <person name="Barry K."/>
            <person name="LaButti K."/>
            <person name="Morin E."/>
            <person name="Salamov A."/>
            <person name="Lipzen A."/>
            <person name="Mereny Z."/>
            <person name="Hegedus B."/>
            <person name="Baldrian P."/>
            <person name="Stursova M."/>
            <person name="Weitz H."/>
            <person name="Taylor A."/>
            <person name="Grigoriev I.V."/>
            <person name="Nagy L.G."/>
            <person name="Martin F."/>
            <person name="Kauserud H."/>
        </authorList>
    </citation>
    <scope>NUCLEOTIDE SEQUENCE</scope>
    <source>
        <strain evidence="2">CBHHK182m</strain>
    </source>
</reference>
<proteinExistence type="predicted"/>
<evidence type="ECO:0000313" key="2">
    <source>
        <dbReference type="EMBL" id="KAJ7784396.1"/>
    </source>
</evidence>
<dbReference type="PANTHER" id="PTHR33129:SF1">
    <property type="entry name" value="ATP-BINDING PROTEIN"/>
    <property type="match status" value="1"/>
</dbReference>
<organism evidence="2 3">
    <name type="scientific">Mycena metata</name>
    <dbReference type="NCBI Taxonomy" id="1033252"/>
    <lineage>
        <taxon>Eukaryota</taxon>
        <taxon>Fungi</taxon>
        <taxon>Dikarya</taxon>
        <taxon>Basidiomycota</taxon>
        <taxon>Agaricomycotina</taxon>
        <taxon>Agaricomycetes</taxon>
        <taxon>Agaricomycetidae</taxon>
        <taxon>Agaricales</taxon>
        <taxon>Marasmiineae</taxon>
        <taxon>Mycenaceae</taxon>
        <taxon>Mycena</taxon>
    </lineage>
</organism>
<accession>A0AAD7P1Y5</accession>
<keyword evidence="3" id="KW-1185">Reference proteome</keyword>
<protein>
    <submittedName>
        <fullName evidence="2">Uncharacterized protein</fullName>
    </submittedName>
</protein>
<sequence length="311" mass="35147">MQELPGFQSDPLYDDLLAKLWGPQSSLQNLHNFSETLPNPGPTTSEDATPMDVDGPDTPDEMGDGEGEGEDPRYANVRSDDAPQLRYLNPYRDEFLRLGPLKGNAGGFRDKTTFLVREEYTEFMQLAMQRVADVEAGKKVNGKDPRSNFFVTGQPGIGKSWGCIYFLFYLLASHQSVFWIKPFGSGTSTLYFSKDGVQSMTTPNIVPSSNLEDAIKSSWVLIDVIKDKDWPAPDPWELARAVIWTSSRHEPREKYFVKYFGAELWIMKPWSAAEIWAVAARQQLADNDVRETMRKCGPVARSLFSRTERDP</sequence>
<dbReference type="EMBL" id="JARKIB010000002">
    <property type="protein sequence ID" value="KAJ7784396.1"/>
    <property type="molecule type" value="Genomic_DNA"/>
</dbReference>
<dbReference type="AlphaFoldDB" id="A0AAD7P1Y5"/>
<feature type="compositionally biased region" description="Acidic residues" evidence="1">
    <location>
        <begin position="54"/>
        <end position="69"/>
    </location>
</feature>
<dbReference type="Proteomes" id="UP001215598">
    <property type="component" value="Unassembled WGS sequence"/>
</dbReference>